<evidence type="ECO:0000313" key="6">
    <source>
        <dbReference type="Proteomes" id="UP001201812"/>
    </source>
</evidence>
<comment type="similarity">
    <text evidence="1">Belongs to the HGH1 family.</text>
</comment>
<gene>
    <name evidence="5" type="ORF">DdX_01604</name>
</gene>
<dbReference type="EMBL" id="JAKKPZ010000001">
    <property type="protein sequence ID" value="KAI1729367.1"/>
    <property type="molecule type" value="Genomic_DNA"/>
</dbReference>
<dbReference type="Gene3D" id="1.25.10.10">
    <property type="entry name" value="Leucine-rich Repeat Variant"/>
    <property type="match status" value="1"/>
</dbReference>
<dbReference type="SUPFAM" id="SSF48371">
    <property type="entry name" value="ARM repeat"/>
    <property type="match status" value="1"/>
</dbReference>
<feature type="domain" description="Protein HGH1 N-terminal" evidence="3">
    <location>
        <begin position="70"/>
        <end position="267"/>
    </location>
</feature>
<reference evidence="5" key="1">
    <citation type="submission" date="2022-01" db="EMBL/GenBank/DDBJ databases">
        <title>Genome Sequence Resource for Two Populations of Ditylenchus destructor, the Migratory Endoparasitic Phytonematode.</title>
        <authorList>
            <person name="Zhang H."/>
            <person name="Lin R."/>
            <person name="Xie B."/>
        </authorList>
    </citation>
    <scope>NUCLEOTIDE SEQUENCE</scope>
    <source>
        <strain evidence="5">BazhouSP</strain>
    </source>
</reference>
<dbReference type="InterPro" id="IPR016024">
    <property type="entry name" value="ARM-type_fold"/>
</dbReference>
<sequence length="350" mass="39778">MAVDTSDVLTISKLLAPSVPIQVRKHALELILEASIQTSGLHLFSAENFTILDGLCELFSNSVTEVASKQTILSILVNVTAESNNLAERILSKENVVQKCIEECSQKGPCLLRSTQVMANISRHCAQRLHLLMEEQWTTYLHDIFASLLSTLNEDFIDYLGYVLMNLSSLENVRKEIATNHLLKLLPLLSEGIRLKRKVCAVNVVYNLSFDDELHALLLNRDDEDNFLCAIVAPLTDESYELDEEETSKLPLQLQYYDKNRQKDMTICQKLIETLYQLCATKVGRETLRKKGIYPLLRELDKATSKEIQSTANEAQLEFQNTLHALIGVLIRYESEMEISEDTFSIRHLQ</sequence>
<evidence type="ECO:0000256" key="1">
    <source>
        <dbReference type="ARBA" id="ARBA00006712"/>
    </source>
</evidence>
<feature type="domain" description="Protein HGH1 C-terminal" evidence="4">
    <location>
        <begin position="274"/>
        <end position="337"/>
    </location>
</feature>
<protein>
    <recommendedName>
        <fullName evidence="2">Protein HGH1 homolog</fullName>
    </recommendedName>
</protein>
<dbReference type="Pfam" id="PF04063">
    <property type="entry name" value="DUF383"/>
    <property type="match status" value="1"/>
</dbReference>
<keyword evidence="6" id="KW-1185">Reference proteome</keyword>
<dbReference type="InterPro" id="IPR007205">
    <property type="entry name" value="Protein_HGH1_N"/>
</dbReference>
<evidence type="ECO:0000313" key="5">
    <source>
        <dbReference type="EMBL" id="KAI1729367.1"/>
    </source>
</evidence>
<dbReference type="Proteomes" id="UP001201812">
    <property type="component" value="Unassembled WGS sequence"/>
</dbReference>
<name>A0AAD4RDV0_9BILA</name>
<evidence type="ECO:0000259" key="4">
    <source>
        <dbReference type="Pfam" id="PF04064"/>
    </source>
</evidence>
<comment type="caution">
    <text evidence="5">The sequence shown here is derived from an EMBL/GenBank/DDBJ whole genome shotgun (WGS) entry which is preliminary data.</text>
</comment>
<dbReference type="Pfam" id="PF04064">
    <property type="entry name" value="DUF384"/>
    <property type="match status" value="1"/>
</dbReference>
<dbReference type="AlphaFoldDB" id="A0AAD4RDV0"/>
<dbReference type="InterPro" id="IPR007206">
    <property type="entry name" value="Protein_HGH1_C"/>
</dbReference>
<dbReference type="PANTHER" id="PTHR13387">
    <property type="entry name" value="PROTEIN HGH1 HOMOLOG"/>
    <property type="match status" value="1"/>
</dbReference>
<proteinExistence type="inferred from homology"/>
<dbReference type="PANTHER" id="PTHR13387:SF9">
    <property type="entry name" value="PROTEIN HGH1 HOMOLOG"/>
    <property type="match status" value="1"/>
</dbReference>
<organism evidence="5 6">
    <name type="scientific">Ditylenchus destructor</name>
    <dbReference type="NCBI Taxonomy" id="166010"/>
    <lineage>
        <taxon>Eukaryota</taxon>
        <taxon>Metazoa</taxon>
        <taxon>Ecdysozoa</taxon>
        <taxon>Nematoda</taxon>
        <taxon>Chromadorea</taxon>
        <taxon>Rhabditida</taxon>
        <taxon>Tylenchina</taxon>
        <taxon>Tylenchomorpha</taxon>
        <taxon>Sphaerularioidea</taxon>
        <taxon>Anguinidae</taxon>
        <taxon>Anguininae</taxon>
        <taxon>Ditylenchus</taxon>
    </lineage>
</organism>
<evidence type="ECO:0000256" key="2">
    <source>
        <dbReference type="ARBA" id="ARBA00014076"/>
    </source>
</evidence>
<dbReference type="InterPro" id="IPR011989">
    <property type="entry name" value="ARM-like"/>
</dbReference>
<evidence type="ECO:0000259" key="3">
    <source>
        <dbReference type="Pfam" id="PF04063"/>
    </source>
</evidence>
<accession>A0AAD4RDV0</accession>
<dbReference type="InterPro" id="IPR039717">
    <property type="entry name" value="Hgh1"/>
</dbReference>